<name>A0A812YIZ2_9DINO</name>
<evidence type="ECO:0000256" key="3">
    <source>
        <dbReference type="RuleBase" id="RU003322"/>
    </source>
</evidence>
<dbReference type="GO" id="GO:0140662">
    <property type="term" value="F:ATP-dependent protein folding chaperone"/>
    <property type="evidence" value="ECO:0007669"/>
    <property type="project" value="InterPro"/>
</dbReference>
<dbReference type="InterPro" id="IPR029047">
    <property type="entry name" value="HSP70_peptide-bd_sf"/>
</dbReference>
<evidence type="ECO:0000256" key="2">
    <source>
        <dbReference type="ARBA" id="ARBA00022840"/>
    </source>
</evidence>
<proteinExistence type="inferred from homology"/>
<dbReference type="Proteomes" id="UP000601435">
    <property type="component" value="Unassembled WGS sequence"/>
</dbReference>
<dbReference type="InterPro" id="IPR018181">
    <property type="entry name" value="Heat_shock_70_CS"/>
</dbReference>
<reference evidence="5" key="1">
    <citation type="submission" date="2021-02" db="EMBL/GenBank/DDBJ databases">
        <authorList>
            <person name="Dougan E. K."/>
            <person name="Rhodes N."/>
            <person name="Thang M."/>
            <person name="Chan C."/>
        </authorList>
    </citation>
    <scope>NUCLEOTIDE SEQUENCE</scope>
</reference>
<sequence>MEPILALDRAEPVQRASCSVPPRLPKSEERRPASLAALLAGAGLVSHYARHRGLRAVGVGLPLPSWRGRASSESSRARRRAVQLGEKVVGIDLGTSNSVVAAVEAATPAIIPNAEGERTTPSVVAYSQDGEILVGTTAKRQAALNPLNTFASVKRWFGRDYAEVAEAAAAIPYHLTDADGKVRLDCPALGRDLAPEEVSAQVLRKLRSDAEAFLKTNIRKAVITVPAYFDDSQRQATKTAGKLAGLDVMRICNEPTMAALAYGLDQKNSSYLLVFDLGGGTFDVSVMEAGDGICEVLATNGNTQLGGDDFDRRIMSWLLENFEKETGLDLRSDKQALQRLAEASEKAKIELSSLNEVRISVPFISADDSGPKHIEEVLQREQFEDLCGDLLQSLEKPVRQALQDSRIKPKNLHEVILVGGSTRIPAVQNLAKELSSFKPMNISISPDEVVGIGAAIQAAMIAGEVKDIMLIDVTPLTLGVETDGGVFSPVMERGTAVPWKATRVFTTSADAQDAIEVVVLQGERPLAKDNKKLGTFRLDGIPTAPKGVPKIEVSFDIDVEGILTVAAKDWGTRQQQSIKIQDSSTLGDEEVQRILDEAEDKEFDDEEAKFRLELRYSAANLLEQTEQNLLELGYKAPTDARITLQPKLEAVKEALKDDAECDYVQLKDAVDVLRFELMKLGLRVYGKQVAPGGTAGPARPRREGGVAGGGYVFQEEDPDMPGNEEEEARKWAQKRKEAAARVRPRPLDEDD</sequence>
<dbReference type="Gene3D" id="3.90.640.10">
    <property type="entry name" value="Actin, Chain A, domain 4"/>
    <property type="match status" value="1"/>
</dbReference>
<dbReference type="FunFam" id="3.30.420.40:FF:000004">
    <property type="entry name" value="Molecular chaperone DnaK"/>
    <property type="match status" value="1"/>
</dbReference>
<evidence type="ECO:0000256" key="4">
    <source>
        <dbReference type="SAM" id="MobiDB-lite"/>
    </source>
</evidence>
<dbReference type="SUPFAM" id="SSF53067">
    <property type="entry name" value="Actin-like ATPase domain"/>
    <property type="match status" value="2"/>
</dbReference>
<feature type="compositionally biased region" description="Acidic residues" evidence="4">
    <location>
        <begin position="714"/>
        <end position="726"/>
    </location>
</feature>
<keyword evidence="2 3" id="KW-0067">ATP-binding</keyword>
<evidence type="ECO:0000313" key="6">
    <source>
        <dbReference type="Proteomes" id="UP000601435"/>
    </source>
</evidence>
<dbReference type="PRINTS" id="PR00301">
    <property type="entry name" value="HEATSHOCK70"/>
</dbReference>
<keyword evidence="6" id="KW-1185">Reference proteome</keyword>
<dbReference type="NCBIfam" id="NF001413">
    <property type="entry name" value="PRK00290.1"/>
    <property type="match status" value="1"/>
</dbReference>
<dbReference type="OrthoDB" id="2401965at2759"/>
<organism evidence="5 6">
    <name type="scientific">Symbiodinium necroappetens</name>
    <dbReference type="NCBI Taxonomy" id="1628268"/>
    <lineage>
        <taxon>Eukaryota</taxon>
        <taxon>Sar</taxon>
        <taxon>Alveolata</taxon>
        <taxon>Dinophyceae</taxon>
        <taxon>Suessiales</taxon>
        <taxon>Symbiodiniaceae</taxon>
        <taxon>Symbiodinium</taxon>
    </lineage>
</organism>
<dbReference type="EMBL" id="CAJNJA010041942">
    <property type="protein sequence ID" value="CAE7779321.1"/>
    <property type="molecule type" value="Genomic_DNA"/>
</dbReference>
<gene>
    <name evidence="5" type="primary">HSP70</name>
    <name evidence="5" type="ORF">SNEC2469_LOCUS22824</name>
</gene>
<accession>A0A812YIZ2</accession>
<dbReference type="InterPro" id="IPR043129">
    <property type="entry name" value="ATPase_NBD"/>
</dbReference>
<dbReference type="Gene3D" id="3.30.420.40">
    <property type="match status" value="2"/>
</dbReference>
<dbReference type="AlphaFoldDB" id="A0A812YIZ2"/>
<keyword evidence="1 3" id="KW-0547">Nucleotide-binding</keyword>
<feature type="region of interest" description="Disordered" evidence="4">
    <location>
        <begin position="689"/>
        <end position="751"/>
    </location>
</feature>
<comment type="similarity">
    <text evidence="3">Belongs to the heat shock protein 70 family.</text>
</comment>
<comment type="caution">
    <text evidence="5">The sequence shown here is derived from an EMBL/GenBank/DDBJ whole genome shotgun (WGS) entry which is preliminary data.</text>
</comment>
<evidence type="ECO:0000313" key="5">
    <source>
        <dbReference type="EMBL" id="CAE7779321.1"/>
    </source>
</evidence>
<dbReference type="GO" id="GO:0005524">
    <property type="term" value="F:ATP binding"/>
    <property type="evidence" value="ECO:0007669"/>
    <property type="project" value="UniProtKB-KW"/>
</dbReference>
<dbReference type="Pfam" id="PF00012">
    <property type="entry name" value="HSP70"/>
    <property type="match status" value="1"/>
</dbReference>
<dbReference type="PROSITE" id="PS00329">
    <property type="entry name" value="HSP70_2"/>
    <property type="match status" value="1"/>
</dbReference>
<dbReference type="SUPFAM" id="SSF100920">
    <property type="entry name" value="Heat shock protein 70kD (HSP70), peptide-binding domain"/>
    <property type="match status" value="1"/>
</dbReference>
<dbReference type="Gene3D" id="2.60.34.10">
    <property type="entry name" value="Substrate Binding Domain Of DNAk, Chain A, domain 1"/>
    <property type="match status" value="1"/>
</dbReference>
<protein>
    <submittedName>
        <fullName evidence="5">HSP70 protein</fullName>
    </submittedName>
</protein>
<dbReference type="PANTHER" id="PTHR19375">
    <property type="entry name" value="HEAT SHOCK PROTEIN 70KDA"/>
    <property type="match status" value="1"/>
</dbReference>
<evidence type="ECO:0000256" key="1">
    <source>
        <dbReference type="ARBA" id="ARBA00022741"/>
    </source>
</evidence>
<dbReference type="InterPro" id="IPR013126">
    <property type="entry name" value="Hsp_70_fam"/>
</dbReference>
<dbReference type="FunFam" id="3.90.640.10:FF:000003">
    <property type="entry name" value="Molecular chaperone DnaK"/>
    <property type="match status" value="1"/>
</dbReference>
<feature type="compositionally biased region" description="Basic and acidic residues" evidence="4">
    <location>
        <begin position="727"/>
        <end position="740"/>
    </location>
</feature>
<dbReference type="PROSITE" id="PS00297">
    <property type="entry name" value="HSP70_1"/>
    <property type="match status" value="1"/>
</dbReference>
<dbReference type="CDD" id="cd10234">
    <property type="entry name" value="ASKHA_NBD_HSP70_DnaK-like"/>
    <property type="match status" value="1"/>
</dbReference>